<reference evidence="3 4" key="1">
    <citation type="journal article" date="2019" name="Microorganisms">
        <title>Systematic Affiliation and Genome Analysis of Subtercola vilae DB165(T) with Particular Emphasis on Cold Adaptation of an Isolate from a High-Altitude Cold Volcano Lake.</title>
        <authorList>
            <person name="Villalobos A.S."/>
            <person name="Wiese J."/>
            <person name="Imhoff J.F."/>
            <person name="Dorador C."/>
            <person name="Keller A."/>
            <person name="Hentschel U."/>
        </authorList>
    </citation>
    <scope>NUCLEOTIDE SEQUENCE [LARGE SCALE GENOMIC DNA]</scope>
    <source>
        <strain evidence="3 4">DB165</strain>
    </source>
</reference>
<organism evidence="3 4">
    <name type="scientific">Subtercola vilae</name>
    <dbReference type="NCBI Taxonomy" id="2056433"/>
    <lineage>
        <taxon>Bacteria</taxon>
        <taxon>Bacillati</taxon>
        <taxon>Actinomycetota</taxon>
        <taxon>Actinomycetes</taxon>
        <taxon>Micrococcales</taxon>
        <taxon>Microbacteriaceae</taxon>
        <taxon>Subtercola</taxon>
    </lineage>
</organism>
<dbReference type="Proteomes" id="UP000306192">
    <property type="component" value="Unassembled WGS sequence"/>
</dbReference>
<dbReference type="Pfam" id="PF13602">
    <property type="entry name" value="ADH_zinc_N_2"/>
    <property type="match status" value="1"/>
</dbReference>
<accession>A0A4T2CBR5</accession>
<evidence type="ECO:0000259" key="2">
    <source>
        <dbReference type="SMART" id="SM00829"/>
    </source>
</evidence>
<evidence type="ECO:0000256" key="1">
    <source>
        <dbReference type="ARBA" id="ARBA00022857"/>
    </source>
</evidence>
<dbReference type="RefSeq" id="WP_136640333.1">
    <property type="nucleotide sequence ID" value="NZ_QYRT01000001.1"/>
</dbReference>
<proteinExistence type="predicted"/>
<gene>
    <name evidence="3" type="ORF">D4765_00910</name>
</gene>
<dbReference type="PANTHER" id="PTHR44154">
    <property type="entry name" value="QUINONE OXIDOREDUCTASE"/>
    <property type="match status" value="1"/>
</dbReference>
<evidence type="ECO:0000313" key="3">
    <source>
        <dbReference type="EMBL" id="TIH41022.1"/>
    </source>
</evidence>
<dbReference type="CDD" id="cd05289">
    <property type="entry name" value="MDR_like_2"/>
    <property type="match status" value="1"/>
</dbReference>
<name>A0A4T2CBR5_9MICO</name>
<dbReference type="InterPro" id="IPR051603">
    <property type="entry name" value="Zinc-ADH_QOR/CCCR"/>
</dbReference>
<comment type="caution">
    <text evidence="3">The sequence shown here is derived from an EMBL/GenBank/DDBJ whole genome shotgun (WGS) entry which is preliminary data.</text>
</comment>
<dbReference type="Gene3D" id="3.90.180.10">
    <property type="entry name" value="Medium-chain alcohol dehydrogenases, catalytic domain"/>
    <property type="match status" value="1"/>
</dbReference>
<dbReference type="InterPro" id="IPR011032">
    <property type="entry name" value="GroES-like_sf"/>
</dbReference>
<evidence type="ECO:0000313" key="4">
    <source>
        <dbReference type="Proteomes" id="UP000306192"/>
    </source>
</evidence>
<protein>
    <submittedName>
        <fullName evidence="3">NADP-dependent oxidoreductase</fullName>
    </submittedName>
</protein>
<dbReference type="SMART" id="SM00829">
    <property type="entry name" value="PKS_ER"/>
    <property type="match status" value="1"/>
</dbReference>
<dbReference type="SUPFAM" id="SSF50129">
    <property type="entry name" value="GroES-like"/>
    <property type="match status" value="1"/>
</dbReference>
<dbReference type="AlphaFoldDB" id="A0A4T2CBR5"/>
<feature type="domain" description="Enoyl reductase (ER)" evidence="2">
    <location>
        <begin position="10"/>
        <end position="300"/>
    </location>
</feature>
<dbReference type="SUPFAM" id="SSF51735">
    <property type="entry name" value="NAD(P)-binding Rossmann-fold domains"/>
    <property type="match status" value="1"/>
</dbReference>
<dbReference type="InterPro" id="IPR036291">
    <property type="entry name" value="NAD(P)-bd_dom_sf"/>
</dbReference>
<sequence length="302" mass="30563">MKAITFGSYGGTEVLEIREVARPVAGVDEVLVRVRLAAVNPYDLKLRSGAMSEFVKTTFPVIPGSEMAGVVEAVGIAVEGLSVGDEVFGWATSGGYAEFATARVVALKPSRLHWDVAVALPVAGETALRALGLLKLTPGETLVIHGAAGSVGAIAVQLAVAHGITVIGTGSARDSDTLRKLGAHPVLYGDGVFERIGELAPDGVDAVLDTAGRGVLPGSIELVGGPERVVTIADPAAYGLGVVFSSGGARDQTSGILAELAALAVAGELTVPPTRHFAFDDVAAAQAAVAAGGQRGKVVLDV</sequence>
<dbReference type="Gene3D" id="3.40.50.720">
    <property type="entry name" value="NAD(P)-binding Rossmann-like Domain"/>
    <property type="match status" value="1"/>
</dbReference>
<dbReference type="PANTHER" id="PTHR44154:SF1">
    <property type="entry name" value="QUINONE OXIDOREDUCTASE"/>
    <property type="match status" value="1"/>
</dbReference>
<keyword evidence="4" id="KW-1185">Reference proteome</keyword>
<dbReference type="InterPro" id="IPR020843">
    <property type="entry name" value="ER"/>
</dbReference>
<dbReference type="OrthoDB" id="9801186at2"/>
<dbReference type="InterPro" id="IPR013154">
    <property type="entry name" value="ADH-like_N"/>
</dbReference>
<dbReference type="Pfam" id="PF08240">
    <property type="entry name" value="ADH_N"/>
    <property type="match status" value="1"/>
</dbReference>
<dbReference type="GO" id="GO:0016491">
    <property type="term" value="F:oxidoreductase activity"/>
    <property type="evidence" value="ECO:0007669"/>
    <property type="project" value="InterPro"/>
</dbReference>
<keyword evidence="1" id="KW-0521">NADP</keyword>
<dbReference type="EMBL" id="QYRT01000001">
    <property type="protein sequence ID" value="TIH41022.1"/>
    <property type="molecule type" value="Genomic_DNA"/>
</dbReference>